<dbReference type="AlphaFoldDB" id="A0A0P9PGU0"/>
<proteinExistence type="predicted"/>
<sequence>MIPPMIASYCADQEKWSCQRCGRTSARQCCGAQYARLRTEGGCGDLQTTGSSG</sequence>
<dbReference type="EMBL" id="RBRA01000032">
    <property type="protein sequence ID" value="RMQ28575.1"/>
    <property type="molecule type" value="Genomic_DNA"/>
</dbReference>
<dbReference type="Proteomes" id="UP000269044">
    <property type="component" value="Unassembled WGS sequence"/>
</dbReference>
<reference evidence="1 2" key="1">
    <citation type="submission" date="2018-08" db="EMBL/GenBank/DDBJ databases">
        <title>Recombination of ecologically and evolutionarily significant loci maintains genetic cohesion in the Pseudomonas syringae species complex.</title>
        <authorList>
            <person name="Dillon M."/>
            <person name="Thakur S."/>
            <person name="Almeida R.N.D."/>
            <person name="Weir B.S."/>
            <person name="Guttman D.S."/>
        </authorList>
    </citation>
    <scope>NUCLEOTIDE SEQUENCE [LARGE SCALE GENOMIC DNA]</scope>
    <source>
        <strain evidence="1 2">ICMP 13052</strain>
    </source>
</reference>
<name>A0A0P9PGU0_9PSED</name>
<accession>A0A0P9PGU0</accession>
<gene>
    <name evidence="1" type="ORF">ALQ08_200174</name>
</gene>
<evidence type="ECO:0000313" key="2">
    <source>
        <dbReference type="Proteomes" id="UP000269044"/>
    </source>
</evidence>
<evidence type="ECO:0000313" key="1">
    <source>
        <dbReference type="EMBL" id="RMQ28575.1"/>
    </source>
</evidence>
<protein>
    <submittedName>
        <fullName evidence="1">Uncharacterized protein</fullName>
    </submittedName>
</protein>
<organism evidence="1 2">
    <name type="scientific">Pseudomonas syringae pv. delphinii</name>
    <dbReference type="NCBI Taxonomy" id="192088"/>
    <lineage>
        <taxon>Bacteria</taxon>
        <taxon>Pseudomonadati</taxon>
        <taxon>Pseudomonadota</taxon>
        <taxon>Gammaproteobacteria</taxon>
        <taxon>Pseudomonadales</taxon>
        <taxon>Pseudomonadaceae</taxon>
        <taxon>Pseudomonas</taxon>
    </lineage>
</organism>
<comment type="caution">
    <text evidence="1">The sequence shown here is derived from an EMBL/GenBank/DDBJ whole genome shotgun (WGS) entry which is preliminary data.</text>
</comment>